<dbReference type="PANTHER" id="PTHR48022:SF2">
    <property type="entry name" value="PLASTIDIC GLUCOSE TRANSPORTER 4"/>
    <property type="match status" value="1"/>
</dbReference>
<comment type="similarity">
    <text evidence="2">Belongs to the major facilitator superfamily. Sugar transporter (TC 2.A.1.1) family.</text>
</comment>
<keyword evidence="5 6" id="KW-0472">Membrane</keyword>
<feature type="transmembrane region" description="Helical" evidence="6">
    <location>
        <begin position="102"/>
        <end position="120"/>
    </location>
</feature>
<proteinExistence type="inferred from homology"/>
<dbReference type="RefSeq" id="WP_068002584.1">
    <property type="nucleotide sequence ID" value="NZ_FOFM01000006.1"/>
</dbReference>
<dbReference type="PROSITE" id="PS50850">
    <property type="entry name" value="MFS"/>
    <property type="match status" value="1"/>
</dbReference>
<dbReference type="AlphaFoldDB" id="A0A166ATY7"/>
<dbReference type="InterPro" id="IPR050360">
    <property type="entry name" value="MFS_Sugar_Transporters"/>
</dbReference>
<organism evidence="8 9">
    <name type="scientific">Pseudovibrio axinellae</name>
    <dbReference type="NCBI Taxonomy" id="989403"/>
    <lineage>
        <taxon>Bacteria</taxon>
        <taxon>Pseudomonadati</taxon>
        <taxon>Pseudomonadota</taxon>
        <taxon>Alphaproteobacteria</taxon>
        <taxon>Hyphomicrobiales</taxon>
        <taxon>Stappiaceae</taxon>
        <taxon>Pseudovibrio</taxon>
    </lineage>
</organism>
<dbReference type="Gene3D" id="1.20.1250.20">
    <property type="entry name" value="MFS general substrate transporter like domains"/>
    <property type="match status" value="1"/>
</dbReference>
<feature type="transmembrane region" description="Helical" evidence="6">
    <location>
        <begin position="75"/>
        <end position="95"/>
    </location>
</feature>
<reference evidence="8 9" key="1">
    <citation type="journal article" date="2016" name="Front. Microbiol.">
        <title>Comparative Genomic Analysis Reveals a Diverse Repertoire of Genes Involved in Prokaryote-Eukaryote Interactions within the Pseudovibrio Genus.</title>
        <authorList>
            <person name="Romano S."/>
            <person name="Fernandez-Guerra A."/>
            <person name="Reen F.J."/>
            <person name="Glockner F.O."/>
            <person name="Crowley S.P."/>
            <person name="O'Sullivan O."/>
            <person name="Cotter P.D."/>
            <person name="Adams C."/>
            <person name="Dobson A.D."/>
            <person name="O'Gara F."/>
        </authorList>
    </citation>
    <scope>NUCLEOTIDE SEQUENCE [LARGE SCALE GENOMIC DNA]</scope>
    <source>
        <strain evidence="8 9">Ad2</strain>
    </source>
</reference>
<keyword evidence="3 6" id="KW-0812">Transmembrane</keyword>
<evidence type="ECO:0000256" key="6">
    <source>
        <dbReference type="SAM" id="Phobius"/>
    </source>
</evidence>
<evidence type="ECO:0000256" key="5">
    <source>
        <dbReference type="ARBA" id="ARBA00023136"/>
    </source>
</evidence>
<feature type="transmembrane region" description="Helical" evidence="6">
    <location>
        <begin position="323"/>
        <end position="346"/>
    </location>
</feature>
<dbReference type="STRING" id="989403.SAMN05421798_106117"/>
<dbReference type="InterPro" id="IPR020846">
    <property type="entry name" value="MFS_dom"/>
</dbReference>
<keyword evidence="9" id="KW-1185">Reference proteome</keyword>
<evidence type="ECO:0000256" key="2">
    <source>
        <dbReference type="ARBA" id="ARBA00010992"/>
    </source>
</evidence>
<dbReference type="OrthoDB" id="9800416at2"/>
<feature type="transmembrane region" description="Helical" evidence="6">
    <location>
        <begin position="451"/>
        <end position="470"/>
    </location>
</feature>
<keyword evidence="4 6" id="KW-1133">Transmembrane helix</keyword>
<dbReference type="Pfam" id="PF00083">
    <property type="entry name" value="Sugar_tr"/>
    <property type="match status" value="1"/>
</dbReference>
<dbReference type="EMBL" id="LMCB01000004">
    <property type="protein sequence ID" value="KZL21547.1"/>
    <property type="molecule type" value="Genomic_DNA"/>
</dbReference>
<evidence type="ECO:0000313" key="9">
    <source>
        <dbReference type="Proteomes" id="UP000076577"/>
    </source>
</evidence>
<dbReference type="SUPFAM" id="SSF103473">
    <property type="entry name" value="MFS general substrate transporter"/>
    <property type="match status" value="1"/>
</dbReference>
<name>A0A166ATY7_9HYPH</name>
<dbReference type="Proteomes" id="UP000076577">
    <property type="component" value="Unassembled WGS sequence"/>
</dbReference>
<dbReference type="InterPro" id="IPR005828">
    <property type="entry name" value="MFS_sugar_transport-like"/>
</dbReference>
<protein>
    <submittedName>
        <fullName evidence="8">Major myo-inositol transporter IolT</fullName>
    </submittedName>
</protein>
<feature type="transmembrane region" description="Helical" evidence="6">
    <location>
        <begin position="195"/>
        <end position="214"/>
    </location>
</feature>
<evidence type="ECO:0000256" key="1">
    <source>
        <dbReference type="ARBA" id="ARBA00004141"/>
    </source>
</evidence>
<accession>A0A166ATY7</accession>
<gene>
    <name evidence="8" type="primary">iolT_1</name>
    <name evidence="8" type="ORF">PsAD2_00846</name>
</gene>
<sequence length="491" mass="53350">METTERKTVQRYIDETPFWADGTPLSHAPMTGMQWRIWAVSAAGKFFEGGIIFMTGVALPLIVKTYSLTSVEAGLVASTPLLGILVGATGFGRLADLLGRRFVFITDMVVLVAFLVLMIVAPNFSIVLLALFGIGIALGGDYPTAHLVISECIAARHRGRMVLAAFSFQALGALVGTIASYLVLSGDETTQVWRLMYATVLVPALLILIGRLFIIESPFWLIAHHKTVEAEFALYRLMKRTPQYPRKIALKPHMKQRHAHSLGLLELLRSPERRRELAFTSVPWFFQDIATYGIGLSMPLLFLEVLGESSGPARNVVGHLAQNVMSARITAVLDVFLVLGVVCAVLLADRVRRIPLQIWGFVGCAVGLVIACVGVISDGVVGFSMLFAGLMVFNFMCNVGPNAQTYLLAGEVFPTRLRASGAGLAASCGKVGAVGSAFLFPTVLLALGLELFLLLLVATSLLGAFFTWVWRIETTNRTFQEIDQAADKAED</sequence>
<feature type="transmembrane region" description="Helical" evidence="6">
    <location>
        <begin position="382"/>
        <end position="401"/>
    </location>
</feature>
<feature type="transmembrane region" description="Helical" evidence="6">
    <location>
        <begin position="277"/>
        <end position="303"/>
    </location>
</feature>
<feature type="transmembrane region" description="Helical" evidence="6">
    <location>
        <begin position="358"/>
        <end position="376"/>
    </location>
</feature>
<evidence type="ECO:0000259" key="7">
    <source>
        <dbReference type="PROSITE" id="PS50850"/>
    </source>
</evidence>
<feature type="transmembrane region" description="Helical" evidence="6">
    <location>
        <begin position="126"/>
        <end position="149"/>
    </location>
</feature>
<comment type="subcellular location">
    <subcellularLocation>
        <location evidence="1">Membrane</location>
        <topology evidence="1">Multi-pass membrane protein</topology>
    </subcellularLocation>
</comment>
<evidence type="ECO:0000256" key="4">
    <source>
        <dbReference type="ARBA" id="ARBA00022989"/>
    </source>
</evidence>
<dbReference type="InterPro" id="IPR036259">
    <property type="entry name" value="MFS_trans_sf"/>
</dbReference>
<dbReference type="PATRIC" id="fig|989403.3.peg.895"/>
<feature type="transmembrane region" description="Helical" evidence="6">
    <location>
        <begin position="161"/>
        <end position="183"/>
    </location>
</feature>
<dbReference type="GO" id="GO:0016020">
    <property type="term" value="C:membrane"/>
    <property type="evidence" value="ECO:0007669"/>
    <property type="project" value="UniProtKB-SubCell"/>
</dbReference>
<feature type="transmembrane region" description="Helical" evidence="6">
    <location>
        <begin position="422"/>
        <end position="445"/>
    </location>
</feature>
<evidence type="ECO:0000313" key="8">
    <source>
        <dbReference type="EMBL" id="KZL21547.1"/>
    </source>
</evidence>
<feature type="domain" description="Major facilitator superfamily (MFS) profile" evidence="7">
    <location>
        <begin position="37"/>
        <end position="475"/>
    </location>
</feature>
<evidence type="ECO:0000256" key="3">
    <source>
        <dbReference type="ARBA" id="ARBA00022692"/>
    </source>
</evidence>
<dbReference type="PANTHER" id="PTHR48022">
    <property type="entry name" value="PLASTIDIC GLUCOSE TRANSPORTER 4"/>
    <property type="match status" value="1"/>
</dbReference>
<feature type="transmembrane region" description="Helical" evidence="6">
    <location>
        <begin position="37"/>
        <end position="63"/>
    </location>
</feature>
<dbReference type="GO" id="GO:0005351">
    <property type="term" value="F:carbohydrate:proton symporter activity"/>
    <property type="evidence" value="ECO:0007669"/>
    <property type="project" value="TreeGrafter"/>
</dbReference>
<comment type="caution">
    <text evidence="8">The sequence shown here is derived from an EMBL/GenBank/DDBJ whole genome shotgun (WGS) entry which is preliminary data.</text>
</comment>